<keyword evidence="6" id="KW-0812">Transmembrane</keyword>
<protein>
    <submittedName>
        <fullName evidence="8">Methyl-accepting chemotaxis protein, putative</fullName>
    </submittedName>
</protein>
<keyword evidence="2" id="KW-0488">Methylation</keyword>
<dbReference type="PATRIC" id="fig|243160.12.peg.964"/>
<evidence type="ECO:0000256" key="4">
    <source>
        <dbReference type="PROSITE-ProRule" id="PRU00284"/>
    </source>
</evidence>
<sequence length="653" mass="68592">MGQRSVMCLIGNVRPTFVANQTIPRATVARIRTPSARLAFARRTGAHRARHGGFHPTQEKKAPAVEPVETYCASADGQAEAAFSAAASDQNGDPSMKGVSLHGKHFLPDDATGNRGRTPKPGKPRRARRAWSVKTTLRAAFALLLVGTLAVGLFSLAQISRLNSSIRSVYEQGHVASRAAEEVRASVLRASRAQKMLITATTAKERDELGADIDKGLAAIGAELATLQRHADGAADDAARLKAFGAAVLAWSAHLRDFVKLVREQPLDLSQMSWQVGSQDVSLLVETGKLEKLVDGLVDARGDASKATLDASGAIFRESFAMLAAMTAALVVLAFVIAAWVVRRLGAQLGGEPAYAKEIAVSISRGDLSNVIRLDTRDHDSMLHALRDMQEGLAGTVREISASAEAIASAAGEIAMGNLDLSQRTEQQAVALERTATSMGQLTSTVHQNAENARQASTLAANASSVAEAGGTVVGRVVSTMNEIDESAKSIRDIIGVIESIAFQTNILALNAAVEAARAGEEGRGFSVVASEVRSLAQRSASAAKEIKALIGASVERVANGAVLAQDAGRTMDEVVRAVKRVTDIMGEISAASSEQSAGIDAIERAVTQMDAGTQQNAALVEEAAAAARSLDEQAQMLKEMVGRFHLPAHAAG</sequence>
<dbReference type="EMBL" id="CP000010">
    <property type="protein sequence ID" value="AAU49457.1"/>
    <property type="molecule type" value="Genomic_DNA"/>
</dbReference>
<dbReference type="InterPro" id="IPR004089">
    <property type="entry name" value="MCPsignal_dom"/>
</dbReference>
<comment type="similarity">
    <text evidence="3">Belongs to the methyl-accepting chemotaxis (MCP) protein family.</text>
</comment>
<dbReference type="GO" id="GO:0007165">
    <property type="term" value="P:signal transduction"/>
    <property type="evidence" value="ECO:0007669"/>
    <property type="project" value="UniProtKB-KW"/>
</dbReference>
<feature type="region of interest" description="Disordered" evidence="5">
    <location>
        <begin position="103"/>
        <end position="130"/>
    </location>
</feature>
<dbReference type="Gene3D" id="1.10.287.950">
    <property type="entry name" value="Methyl-accepting chemotaxis protein"/>
    <property type="match status" value="1"/>
</dbReference>
<evidence type="ECO:0000256" key="5">
    <source>
        <dbReference type="SAM" id="MobiDB-lite"/>
    </source>
</evidence>
<dbReference type="InterPro" id="IPR004090">
    <property type="entry name" value="Chemotax_Me-accpt_rcpt"/>
</dbReference>
<evidence type="ECO:0000256" key="1">
    <source>
        <dbReference type="ARBA" id="ARBA00004370"/>
    </source>
</evidence>
<feature type="domain" description="Methyl-accepting transducer" evidence="7">
    <location>
        <begin position="403"/>
        <end position="632"/>
    </location>
</feature>
<feature type="transmembrane region" description="Helical" evidence="6">
    <location>
        <begin position="135"/>
        <end position="157"/>
    </location>
</feature>
<keyword evidence="6" id="KW-1133">Transmembrane helix</keyword>
<dbReference type="FunFam" id="1.10.287.950:FF:000001">
    <property type="entry name" value="Methyl-accepting chemotaxis sensory transducer"/>
    <property type="match status" value="1"/>
</dbReference>
<keyword evidence="4" id="KW-0807">Transducer</keyword>
<dbReference type="GO" id="GO:0006935">
    <property type="term" value="P:chemotaxis"/>
    <property type="evidence" value="ECO:0007669"/>
    <property type="project" value="InterPro"/>
</dbReference>
<dbReference type="PROSITE" id="PS50111">
    <property type="entry name" value="CHEMOTAXIS_TRANSDUC_2"/>
    <property type="match status" value="1"/>
</dbReference>
<dbReference type="KEGG" id="bma:BMA0931"/>
<dbReference type="eggNOG" id="COG0840">
    <property type="taxonomic scope" value="Bacteria"/>
</dbReference>
<dbReference type="AlphaFoldDB" id="A0A0H2WIX5"/>
<dbReference type="PRINTS" id="PR00260">
    <property type="entry name" value="CHEMTRNSDUCR"/>
</dbReference>
<organism evidence="8 9">
    <name type="scientific">Burkholderia mallei (strain ATCC 23344)</name>
    <dbReference type="NCBI Taxonomy" id="243160"/>
    <lineage>
        <taxon>Bacteria</taxon>
        <taxon>Pseudomonadati</taxon>
        <taxon>Pseudomonadota</taxon>
        <taxon>Betaproteobacteria</taxon>
        <taxon>Burkholderiales</taxon>
        <taxon>Burkholderiaceae</taxon>
        <taxon>Burkholderia</taxon>
        <taxon>pseudomallei group</taxon>
    </lineage>
</organism>
<feature type="transmembrane region" description="Helical" evidence="6">
    <location>
        <begin position="320"/>
        <end position="342"/>
    </location>
</feature>
<dbReference type="InterPro" id="IPR051310">
    <property type="entry name" value="MCP_chemotaxis"/>
</dbReference>
<dbReference type="PANTHER" id="PTHR43531:SF14">
    <property type="entry name" value="METHYL-ACCEPTING CHEMOTAXIS PROTEIN I-RELATED"/>
    <property type="match status" value="1"/>
</dbReference>
<dbReference type="SMART" id="SM00283">
    <property type="entry name" value="MA"/>
    <property type="match status" value="1"/>
</dbReference>
<dbReference type="HOGENOM" id="CLU_000445_107_16_4"/>
<comment type="subcellular location">
    <subcellularLocation>
        <location evidence="1">Membrane</location>
    </subcellularLocation>
</comment>
<dbReference type="Pfam" id="PF00015">
    <property type="entry name" value="MCPsignal"/>
    <property type="match status" value="1"/>
</dbReference>
<dbReference type="InterPro" id="IPR024478">
    <property type="entry name" value="HlyB_4HB_MCP"/>
</dbReference>
<feature type="compositionally biased region" description="Basic residues" evidence="5">
    <location>
        <begin position="117"/>
        <end position="130"/>
    </location>
</feature>
<dbReference type="SUPFAM" id="SSF58104">
    <property type="entry name" value="Methyl-accepting chemotaxis protein (MCP) signaling domain"/>
    <property type="match status" value="1"/>
</dbReference>
<evidence type="ECO:0000313" key="9">
    <source>
        <dbReference type="Proteomes" id="UP000006693"/>
    </source>
</evidence>
<dbReference type="Proteomes" id="UP000006693">
    <property type="component" value="Chromosome 1"/>
</dbReference>
<reference evidence="8 9" key="1">
    <citation type="journal article" date="2004" name="Proc. Natl. Acad. Sci. U.S.A.">
        <title>Structural flexibility in the Burkholderia mallei genome.</title>
        <authorList>
            <person name="Nierman W.C."/>
            <person name="DeShazer D."/>
            <person name="Kim H.S."/>
            <person name="Tettelin H."/>
            <person name="Nelson K.E."/>
            <person name="Feldblyum T."/>
            <person name="Ulrich R.L."/>
            <person name="Ronning C.M."/>
            <person name="Brinkac L.M."/>
            <person name="Daugherty S.C."/>
            <person name="Davidsen T.D."/>
            <person name="Deboy R.T."/>
            <person name="Dimitrov G."/>
            <person name="Dodson R.J."/>
            <person name="Durkin A.S."/>
            <person name="Gwinn M.L."/>
            <person name="Haft D.H."/>
            <person name="Khouri H."/>
            <person name="Kolonay J.F."/>
            <person name="Madupu R."/>
            <person name="Mohammoud Y."/>
            <person name="Nelson W.C."/>
            <person name="Radune D."/>
            <person name="Romero C.M."/>
            <person name="Sarria S."/>
            <person name="Selengut J."/>
            <person name="Shamblin C."/>
            <person name="Sullivan S.A."/>
            <person name="White O."/>
            <person name="Yu Y."/>
            <person name="Zafar N."/>
            <person name="Zhou L."/>
            <person name="Fraser C.M."/>
        </authorList>
    </citation>
    <scope>NUCLEOTIDE SEQUENCE [LARGE SCALE GENOMIC DNA]</scope>
    <source>
        <strain evidence="8 9">ATCC 23344</strain>
    </source>
</reference>
<evidence type="ECO:0000256" key="3">
    <source>
        <dbReference type="ARBA" id="ARBA00029447"/>
    </source>
</evidence>
<dbReference type="PANTHER" id="PTHR43531">
    <property type="entry name" value="PROTEIN ICFG"/>
    <property type="match status" value="1"/>
</dbReference>
<accession>A0A0H2WIX5</accession>
<evidence type="ECO:0000256" key="6">
    <source>
        <dbReference type="SAM" id="Phobius"/>
    </source>
</evidence>
<keyword evidence="9" id="KW-1185">Reference proteome</keyword>
<dbReference type="Pfam" id="PF12729">
    <property type="entry name" value="4HB_MCP_1"/>
    <property type="match status" value="1"/>
</dbReference>
<dbReference type="GO" id="GO:0004888">
    <property type="term" value="F:transmembrane signaling receptor activity"/>
    <property type="evidence" value="ECO:0007669"/>
    <property type="project" value="InterPro"/>
</dbReference>
<evidence type="ECO:0000313" key="8">
    <source>
        <dbReference type="EMBL" id="AAU49457.1"/>
    </source>
</evidence>
<dbReference type="GO" id="GO:0005886">
    <property type="term" value="C:plasma membrane"/>
    <property type="evidence" value="ECO:0007669"/>
    <property type="project" value="TreeGrafter"/>
</dbReference>
<evidence type="ECO:0000259" key="7">
    <source>
        <dbReference type="PROSITE" id="PS50111"/>
    </source>
</evidence>
<gene>
    <name evidence="8" type="ordered locus">BMA0931</name>
</gene>
<evidence type="ECO:0000256" key="2">
    <source>
        <dbReference type="ARBA" id="ARBA00022481"/>
    </source>
</evidence>
<keyword evidence="6" id="KW-0472">Membrane</keyword>
<name>A0A0H2WIX5_BURMA</name>
<dbReference type="CDD" id="cd11386">
    <property type="entry name" value="MCP_signal"/>
    <property type="match status" value="1"/>
</dbReference>
<proteinExistence type="inferred from homology"/>